<keyword evidence="8" id="KW-0688">Ribosomal frameshifting</keyword>
<dbReference type="GO" id="GO:0000166">
    <property type="term" value="F:nucleotide binding"/>
    <property type="evidence" value="ECO:0007669"/>
    <property type="project" value="UniProtKB-KW"/>
</dbReference>
<dbReference type="InterPro" id="IPR007094">
    <property type="entry name" value="RNA-dir_pol_PSvirus"/>
</dbReference>
<evidence type="ECO:0000313" key="19">
    <source>
        <dbReference type="EMBL" id="QYA72324.1"/>
    </source>
</evidence>
<dbReference type="SUPFAM" id="SSF50494">
    <property type="entry name" value="Trypsin-like serine proteases"/>
    <property type="match status" value="1"/>
</dbReference>
<evidence type="ECO:0000256" key="10">
    <source>
        <dbReference type="ARBA" id="ARBA00022825"/>
    </source>
</evidence>
<dbReference type="GO" id="GO:0004252">
    <property type="term" value="F:serine-type endopeptidase activity"/>
    <property type="evidence" value="ECO:0007669"/>
    <property type="project" value="InterPro"/>
</dbReference>
<keyword evidence="10" id="KW-0720">Serine protease</keyword>
<evidence type="ECO:0000256" key="13">
    <source>
        <dbReference type="ARBA" id="ARBA00023136"/>
    </source>
</evidence>
<name>A0A8F8QTM1_9VIRU</name>
<keyword evidence="11" id="KW-0693">Viral RNA replication</keyword>
<dbReference type="Pfam" id="PF02122">
    <property type="entry name" value="Peptidase_S39"/>
    <property type="match status" value="1"/>
</dbReference>
<evidence type="ECO:0000259" key="18">
    <source>
        <dbReference type="PROSITE" id="PS51868"/>
    </source>
</evidence>
<keyword evidence="12 16" id="KW-1133">Transmembrane helix</keyword>
<dbReference type="PRINTS" id="PR00914">
    <property type="entry name" value="LVIRUSRNAPOL"/>
</dbReference>
<evidence type="ECO:0000256" key="3">
    <source>
        <dbReference type="ARBA" id="ARBA00022670"/>
    </source>
</evidence>
<evidence type="ECO:0000256" key="9">
    <source>
        <dbReference type="ARBA" id="ARBA00022801"/>
    </source>
</evidence>
<gene>
    <name evidence="19" type="primary">ORF1-ORF2</name>
</gene>
<feature type="domain" description="Peptidase S39" evidence="18">
    <location>
        <begin position="202"/>
        <end position="406"/>
    </location>
</feature>
<evidence type="ECO:0000256" key="14">
    <source>
        <dbReference type="ARBA" id="ARBA00048744"/>
    </source>
</evidence>
<dbReference type="InterPro" id="IPR000382">
    <property type="entry name" value="Peptidase_S39B_luteovirus"/>
</dbReference>
<dbReference type="GO" id="GO:0016020">
    <property type="term" value="C:membrane"/>
    <property type="evidence" value="ECO:0007669"/>
    <property type="project" value="UniProtKB-SubCell"/>
</dbReference>
<evidence type="ECO:0000256" key="1">
    <source>
        <dbReference type="ARBA" id="ARBA00004141"/>
    </source>
</evidence>
<keyword evidence="7" id="KW-0547">Nucleotide-binding</keyword>
<dbReference type="GO" id="GO:0039694">
    <property type="term" value="P:viral RNA genome replication"/>
    <property type="evidence" value="ECO:0007669"/>
    <property type="project" value="InterPro"/>
</dbReference>
<dbReference type="InterPro" id="IPR001795">
    <property type="entry name" value="RNA-dir_pol_luteovirus"/>
</dbReference>
<comment type="catalytic activity">
    <reaction evidence="14">
        <text>RNA(n) + a ribonucleoside 5'-triphosphate = RNA(n+1) + diphosphate</text>
        <dbReference type="Rhea" id="RHEA:21248"/>
        <dbReference type="Rhea" id="RHEA-COMP:14527"/>
        <dbReference type="Rhea" id="RHEA-COMP:17342"/>
        <dbReference type="ChEBI" id="CHEBI:33019"/>
        <dbReference type="ChEBI" id="CHEBI:61557"/>
        <dbReference type="ChEBI" id="CHEBI:140395"/>
        <dbReference type="EC" id="2.7.7.48"/>
    </reaction>
</comment>
<feature type="compositionally biased region" description="Basic and acidic residues" evidence="15">
    <location>
        <begin position="555"/>
        <end position="573"/>
    </location>
</feature>
<organism evidence="19">
    <name type="scientific">Beet mild yellowing virus</name>
    <dbReference type="NCBI Taxonomy" id="156690"/>
    <lineage>
        <taxon>Viruses</taxon>
        <taxon>Riboviria</taxon>
        <taxon>Orthornavirae</taxon>
        <taxon>Pisuviricota</taxon>
        <taxon>Pisoniviricetes</taxon>
        <taxon>Sobelivirales</taxon>
        <taxon>Solemoviridae</taxon>
        <taxon>Polerovirus</taxon>
        <taxon>Polerovirus BMYV</taxon>
    </lineage>
</organism>
<dbReference type="Gene3D" id="2.40.10.10">
    <property type="entry name" value="Trypsin-like serine proteases"/>
    <property type="match status" value="2"/>
</dbReference>
<dbReference type="GO" id="GO:0075523">
    <property type="term" value="P:viral translational frameshifting"/>
    <property type="evidence" value="ECO:0007669"/>
    <property type="project" value="UniProtKB-KW"/>
</dbReference>
<dbReference type="PROSITE" id="PS51868">
    <property type="entry name" value="PEPTIDASE_S39"/>
    <property type="match status" value="1"/>
</dbReference>
<dbReference type="PROSITE" id="PS50507">
    <property type="entry name" value="RDRP_SSRNA_POS"/>
    <property type="match status" value="1"/>
</dbReference>
<evidence type="ECO:0000256" key="7">
    <source>
        <dbReference type="ARBA" id="ARBA00022741"/>
    </source>
</evidence>
<keyword evidence="13 16" id="KW-0472">Membrane</keyword>
<evidence type="ECO:0000256" key="5">
    <source>
        <dbReference type="ARBA" id="ARBA00022692"/>
    </source>
</evidence>
<feature type="transmembrane region" description="Helical" evidence="16">
    <location>
        <begin position="147"/>
        <end position="172"/>
    </location>
</feature>
<accession>A0A8F8QTM1</accession>
<dbReference type="Pfam" id="PF02123">
    <property type="entry name" value="RdRP_4"/>
    <property type="match status" value="1"/>
</dbReference>
<feature type="domain" description="RdRp catalytic" evidence="17">
    <location>
        <begin position="878"/>
        <end position="993"/>
    </location>
</feature>
<evidence type="ECO:0000256" key="2">
    <source>
        <dbReference type="ARBA" id="ARBA00022484"/>
    </source>
</evidence>
<feature type="region of interest" description="Disordered" evidence="15">
    <location>
        <begin position="545"/>
        <end position="573"/>
    </location>
</feature>
<reference evidence="19" key="1">
    <citation type="submission" date="2020-12" db="EMBL/GenBank/DDBJ databases">
        <title>Plant Virus Collection isolate.</title>
        <authorList>
            <person name="Knierim D."/>
            <person name="Margaria P."/>
            <person name="Menzel W."/>
            <person name="Winter S."/>
        </authorList>
    </citation>
    <scope>NUCLEOTIDE SEQUENCE</scope>
    <source>
        <strain evidence="19">DSMZ PV-1210</strain>
    </source>
</reference>
<feature type="region of interest" description="Disordered" evidence="15">
    <location>
        <begin position="456"/>
        <end position="486"/>
    </location>
</feature>
<evidence type="ECO:0000256" key="15">
    <source>
        <dbReference type="SAM" id="MobiDB-lite"/>
    </source>
</evidence>
<dbReference type="SUPFAM" id="SSF56672">
    <property type="entry name" value="DNA/RNA polymerases"/>
    <property type="match status" value="1"/>
</dbReference>
<proteinExistence type="predicted"/>
<protein>
    <submittedName>
        <fullName evidence="19">P1-P2 protein</fullName>
    </submittedName>
</protein>
<evidence type="ECO:0000256" key="12">
    <source>
        <dbReference type="ARBA" id="ARBA00022989"/>
    </source>
</evidence>
<keyword evidence="5 16" id="KW-0812">Transmembrane</keyword>
<feature type="transmembrane region" description="Helical" evidence="16">
    <location>
        <begin position="120"/>
        <end position="140"/>
    </location>
</feature>
<dbReference type="GO" id="GO:0006508">
    <property type="term" value="P:proteolysis"/>
    <property type="evidence" value="ECO:0007669"/>
    <property type="project" value="UniProtKB-KW"/>
</dbReference>
<keyword evidence="6" id="KW-0548">Nucleotidyltransferase</keyword>
<evidence type="ECO:0000256" key="8">
    <source>
        <dbReference type="ARBA" id="ARBA00022758"/>
    </source>
</evidence>
<dbReference type="GO" id="GO:0003723">
    <property type="term" value="F:RNA binding"/>
    <property type="evidence" value="ECO:0007669"/>
    <property type="project" value="InterPro"/>
</dbReference>
<keyword evidence="3" id="KW-0645">Protease</keyword>
<dbReference type="GO" id="GO:0003968">
    <property type="term" value="F:RNA-directed RNA polymerase activity"/>
    <property type="evidence" value="ECO:0007669"/>
    <property type="project" value="UniProtKB-KW"/>
</dbReference>
<keyword evidence="9" id="KW-0378">Hydrolase</keyword>
<evidence type="ECO:0000256" key="11">
    <source>
        <dbReference type="ARBA" id="ARBA00022953"/>
    </source>
</evidence>
<evidence type="ECO:0000256" key="16">
    <source>
        <dbReference type="SAM" id="Phobius"/>
    </source>
</evidence>
<dbReference type="InterPro" id="IPR009003">
    <property type="entry name" value="Peptidase_S1_PA"/>
</dbReference>
<dbReference type="InterPro" id="IPR043502">
    <property type="entry name" value="DNA/RNA_pol_sf"/>
</dbReference>
<keyword evidence="4" id="KW-0808">Transferase</keyword>
<dbReference type="GO" id="GO:0006351">
    <property type="term" value="P:DNA-templated transcription"/>
    <property type="evidence" value="ECO:0007669"/>
    <property type="project" value="InterPro"/>
</dbReference>
<feature type="compositionally biased region" description="Basic residues" evidence="15">
    <location>
        <begin position="476"/>
        <end position="486"/>
    </location>
</feature>
<evidence type="ECO:0000256" key="4">
    <source>
        <dbReference type="ARBA" id="ARBA00022679"/>
    </source>
</evidence>
<keyword evidence="2" id="KW-0696">RNA-directed RNA polymerase</keyword>
<evidence type="ECO:0000256" key="6">
    <source>
        <dbReference type="ARBA" id="ARBA00022695"/>
    </source>
</evidence>
<dbReference type="EMBL" id="MW367423">
    <property type="protein sequence ID" value="QYA72324.1"/>
    <property type="molecule type" value="Genomic_RNA"/>
</dbReference>
<sequence length="1081" mass="121759">MKTAFVLFSLLCLCCLVSSSTLGASFTLPGNASLYDWPGSTITAEPLCPALATLTYECPPEKTLKDFTLPEIQAEIWGRGYNAVEKFSFTVKQSLKSSFQYGVLKAKENYGRALRSTLKWIVLLWSYVIWALSCTAWYLLKNYTIEILMLSSLFAFTTFLVKLAVWIFGGWLTSLVNGLFALTKRILKTLSSRKSYVCERSVKGFLTFTIKQSPPRNCILQIQHADGSHAGYATCVTLFDGTNGLLTAQHVVDDFYEGDPKKTLKVVSTRNGNKIPLDEFRVTYTSEKRDQLLMHGPPNWEGVLACKAVHMIPASSVAKSKATFFALSDGEWHSSNAELVGTSKCGKFISVLSDTKSGHSGTPYFNGKSVLGVHIGSPKEFESENVNYMSPIPRFPGLTSPNYIFETTALAGKFFSQEEVEELMEDFSLQEIYSIATARGKYIKYEACPDEETFHDVLTESSPMQGGRKGGSDRRNNRKRKHPREIRRKWKKPSCCSFYTAGTLGENCTASHVHCTSKEEYDEWPRCWCQIAGHDCHYRSNLRDKEGSDRQNGFEIDRETSGRDTIVDGHEEAPLKRAEKIQEQAKQFGCFFKTQYHWERAAEVCPGFIKVGELPKFYFSKQKGCSDWGTKLTSLHPELEEKTRGFGWPKFGPAAELKSLRLQAARWLERAEQVKIPSTEERERVIEKCVEAFSPTQTRGPMATRGSKLSWNNFLEDFKTAVFSLELEAGVGVPYVAYGRRTHRGWIEDPDLLPVLARFTFDRLQKLSEAKFEHMSPEQLVQEGLCDPIRLFVKGEPHKQSKLDEGRYRLIMSVSLVDQLVARVLFQNQNKREIALWRAIPSKPGFGLSTDGQVVDFMQALSAQVGVNTAELLQDWKSHLIPTDCSGFDWSVSDWLLEDEMEVRNRLTLDINDLTRRLRAGWLKCLANSVLCLSDGTLLSQQVPGVQKSGSYNTSSSNSRIRVMAAYHSGASWAIAMGDDALESVDADLSRYSSLGFKVEVSSQLEFCSHIFEEENLAVPVNKAKMLYKLIHGYEPECGNLEVLTNYLAACFSILNELRSDPELVASLYQWLVLPVQPQKI</sequence>
<dbReference type="InterPro" id="IPR043504">
    <property type="entry name" value="Peptidase_S1_PA_chymotrypsin"/>
</dbReference>
<comment type="subcellular location">
    <subcellularLocation>
        <location evidence="1">Membrane</location>
        <topology evidence="1">Multi-pass membrane protein</topology>
    </subcellularLocation>
</comment>
<evidence type="ECO:0000259" key="17">
    <source>
        <dbReference type="PROSITE" id="PS50507"/>
    </source>
</evidence>